<keyword evidence="1" id="KW-0472">Membrane</keyword>
<protein>
    <recommendedName>
        <fullName evidence="4">DUF5673 domain-containing protein</fullName>
    </recommendedName>
</protein>
<accession>A0A1F6V7B8</accession>
<evidence type="ECO:0008006" key="4">
    <source>
        <dbReference type="Google" id="ProtNLM"/>
    </source>
</evidence>
<sequence>MEKLDWSALEYEEKEQSPDWFWALGVIVVTSSATAIIYGNYFFAVLLVLSGVLLGFFAKKKPDMVSYELNEKGLKIRDRLYPYENIKSFWVQKAHLEKTNLPGGEIMLKPTLFIKSERFFMPIISVPIEENLANGIRSIMVLKKVEEEEMKDHSSLKIMEYLGF</sequence>
<evidence type="ECO:0000256" key="1">
    <source>
        <dbReference type="SAM" id="Phobius"/>
    </source>
</evidence>
<dbReference type="Proteomes" id="UP000177370">
    <property type="component" value="Unassembled WGS sequence"/>
</dbReference>
<gene>
    <name evidence="2" type="ORF">A2647_01200</name>
</gene>
<name>A0A1F6V7B8_9BACT</name>
<organism evidence="2 3">
    <name type="scientific">Candidatus Nomurabacteria bacterium RIFCSPHIGHO2_01_FULL_40_24b</name>
    <dbReference type="NCBI Taxonomy" id="1801739"/>
    <lineage>
        <taxon>Bacteria</taxon>
        <taxon>Candidatus Nomuraibacteriota</taxon>
    </lineage>
</organism>
<evidence type="ECO:0000313" key="2">
    <source>
        <dbReference type="EMBL" id="OGI65482.1"/>
    </source>
</evidence>
<comment type="caution">
    <text evidence="2">The sequence shown here is derived from an EMBL/GenBank/DDBJ whole genome shotgun (WGS) entry which is preliminary data.</text>
</comment>
<reference evidence="2 3" key="1">
    <citation type="journal article" date="2016" name="Nat. Commun.">
        <title>Thousands of microbial genomes shed light on interconnected biogeochemical processes in an aquifer system.</title>
        <authorList>
            <person name="Anantharaman K."/>
            <person name="Brown C.T."/>
            <person name="Hug L.A."/>
            <person name="Sharon I."/>
            <person name="Castelle C.J."/>
            <person name="Probst A.J."/>
            <person name="Thomas B.C."/>
            <person name="Singh A."/>
            <person name="Wilkins M.J."/>
            <person name="Karaoz U."/>
            <person name="Brodie E.L."/>
            <person name="Williams K.H."/>
            <person name="Hubbard S.S."/>
            <person name="Banfield J.F."/>
        </authorList>
    </citation>
    <scope>NUCLEOTIDE SEQUENCE [LARGE SCALE GENOMIC DNA]</scope>
</reference>
<proteinExistence type="predicted"/>
<dbReference type="EMBL" id="MFTP01000018">
    <property type="protein sequence ID" value="OGI65482.1"/>
    <property type="molecule type" value="Genomic_DNA"/>
</dbReference>
<evidence type="ECO:0000313" key="3">
    <source>
        <dbReference type="Proteomes" id="UP000177370"/>
    </source>
</evidence>
<dbReference type="AlphaFoldDB" id="A0A1F6V7B8"/>
<keyword evidence="1" id="KW-1133">Transmembrane helix</keyword>
<keyword evidence="1" id="KW-0812">Transmembrane</keyword>
<feature type="transmembrane region" description="Helical" evidence="1">
    <location>
        <begin position="20"/>
        <end position="53"/>
    </location>
</feature>